<organism evidence="3 4">
    <name type="scientific">Steinernema glaseri</name>
    <dbReference type="NCBI Taxonomy" id="37863"/>
    <lineage>
        <taxon>Eukaryota</taxon>
        <taxon>Metazoa</taxon>
        <taxon>Ecdysozoa</taxon>
        <taxon>Nematoda</taxon>
        <taxon>Chromadorea</taxon>
        <taxon>Rhabditida</taxon>
        <taxon>Tylenchina</taxon>
        <taxon>Panagrolaimomorpha</taxon>
        <taxon>Strongyloidoidea</taxon>
        <taxon>Steinernematidae</taxon>
        <taxon>Steinernema</taxon>
    </lineage>
</organism>
<feature type="compositionally biased region" description="Low complexity" evidence="1">
    <location>
        <begin position="24"/>
        <end position="35"/>
    </location>
</feature>
<feature type="compositionally biased region" description="Basic and acidic residues" evidence="1">
    <location>
        <begin position="41"/>
        <end position="50"/>
    </location>
</feature>
<dbReference type="AlphaFoldDB" id="A0A1I8A8K1"/>
<feature type="domain" description="Small EDRK-rich factor-like N-terminal" evidence="2">
    <location>
        <begin position="1"/>
        <end position="42"/>
    </location>
</feature>
<dbReference type="InterPro" id="IPR007513">
    <property type="entry name" value="SERF-like_N"/>
</dbReference>
<feature type="compositionally biased region" description="Basic and acidic residues" evidence="1">
    <location>
        <begin position="1"/>
        <end position="23"/>
    </location>
</feature>
<dbReference type="WBParaSite" id="L893_g33664.t1">
    <property type="protein sequence ID" value="L893_g33664.t1"/>
    <property type="gene ID" value="L893_g33664"/>
</dbReference>
<sequence length="81" mass="8926">MTRGNQRELARLKNLKKQQDQKKSAGANNKNGNQGVSTENRMTRDAEAMRLKQAAAEARKAADAAKGQGDSKKVQKFDPLK</sequence>
<evidence type="ECO:0000259" key="2">
    <source>
        <dbReference type="Pfam" id="PF04419"/>
    </source>
</evidence>
<dbReference type="Proteomes" id="UP000095287">
    <property type="component" value="Unplaced"/>
</dbReference>
<reference evidence="4" key="1">
    <citation type="submission" date="2016-11" db="UniProtKB">
        <authorList>
            <consortium name="WormBaseParasite"/>
        </authorList>
    </citation>
    <scope>IDENTIFICATION</scope>
</reference>
<evidence type="ECO:0000313" key="4">
    <source>
        <dbReference type="WBParaSite" id="L893_g33664.t1"/>
    </source>
</evidence>
<proteinExistence type="predicted"/>
<accession>A0A1I8A8K1</accession>
<evidence type="ECO:0000313" key="3">
    <source>
        <dbReference type="Proteomes" id="UP000095287"/>
    </source>
</evidence>
<keyword evidence="3" id="KW-1185">Reference proteome</keyword>
<feature type="region of interest" description="Disordered" evidence="1">
    <location>
        <begin position="1"/>
        <end position="81"/>
    </location>
</feature>
<feature type="compositionally biased region" description="Basic and acidic residues" evidence="1">
    <location>
        <begin position="57"/>
        <end position="81"/>
    </location>
</feature>
<protein>
    <submittedName>
        <fullName evidence="4">4F5 domain-containing protein</fullName>
    </submittedName>
</protein>
<dbReference type="Pfam" id="PF04419">
    <property type="entry name" value="SERF-like_N"/>
    <property type="match status" value="1"/>
</dbReference>
<evidence type="ECO:0000256" key="1">
    <source>
        <dbReference type="SAM" id="MobiDB-lite"/>
    </source>
</evidence>
<name>A0A1I8A8K1_9BILA</name>